<dbReference type="NCBIfam" id="TIGR00874">
    <property type="entry name" value="talAB"/>
    <property type="match status" value="1"/>
</dbReference>
<dbReference type="Ensembl" id="ENSGMOT00000069152.1">
    <property type="protein sequence ID" value="ENSGMOP00000067092.1"/>
    <property type="gene ID" value="ENSGMOG00000008530.2"/>
</dbReference>
<dbReference type="InterPro" id="IPR004730">
    <property type="entry name" value="Transaldolase_1"/>
</dbReference>
<proteinExistence type="inferred from homology"/>
<dbReference type="GeneTree" id="ENSGT00390000017361"/>
<evidence type="ECO:0000256" key="6">
    <source>
        <dbReference type="ARBA" id="ARBA00023126"/>
    </source>
</evidence>
<keyword evidence="6 8" id="KW-0570">Pentose shunt</keyword>
<comment type="function">
    <text evidence="8">Catalyzes the rate-limiting step of the non-oxidative phase in the pentose phosphate pathway. Catalyzes the reversible conversion of sedheptulose-7-phosphate and D-glyceraldehyde 3-phosphate into erythrose-4-phosphate and beta-D-fructose 6-phosphate.</text>
</comment>
<accession>A0A8C5D3T3</accession>
<dbReference type="PANTHER" id="PTHR10683:SF18">
    <property type="entry name" value="TRANSALDOLASE"/>
    <property type="match status" value="1"/>
</dbReference>
<dbReference type="PROSITE" id="PS00958">
    <property type="entry name" value="TRANSALDOLASE_2"/>
    <property type="match status" value="1"/>
</dbReference>
<gene>
    <name evidence="9" type="primary">taldo1</name>
</gene>
<reference evidence="9" key="1">
    <citation type="submission" date="2025-08" db="UniProtKB">
        <authorList>
            <consortium name="Ensembl"/>
        </authorList>
    </citation>
    <scope>IDENTIFICATION</scope>
</reference>
<dbReference type="InterPro" id="IPR013785">
    <property type="entry name" value="Aldolase_TIM"/>
</dbReference>
<dbReference type="Pfam" id="PF00923">
    <property type="entry name" value="TAL_FSA"/>
    <property type="match status" value="1"/>
</dbReference>
<dbReference type="InterPro" id="IPR018225">
    <property type="entry name" value="Transaldolase_AS"/>
</dbReference>
<organism evidence="9 10">
    <name type="scientific">Gadus morhua</name>
    <name type="common">Atlantic cod</name>
    <dbReference type="NCBI Taxonomy" id="8049"/>
    <lineage>
        <taxon>Eukaryota</taxon>
        <taxon>Metazoa</taxon>
        <taxon>Chordata</taxon>
        <taxon>Craniata</taxon>
        <taxon>Vertebrata</taxon>
        <taxon>Euteleostomi</taxon>
        <taxon>Actinopterygii</taxon>
        <taxon>Neopterygii</taxon>
        <taxon>Teleostei</taxon>
        <taxon>Neoteleostei</taxon>
        <taxon>Acanthomorphata</taxon>
        <taxon>Zeiogadaria</taxon>
        <taxon>Gadariae</taxon>
        <taxon>Gadiformes</taxon>
        <taxon>Gadoidei</taxon>
        <taxon>Gadidae</taxon>
        <taxon>Gadus</taxon>
    </lineage>
</organism>
<dbReference type="GO" id="GO:0005975">
    <property type="term" value="P:carbohydrate metabolic process"/>
    <property type="evidence" value="ECO:0007669"/>
    <property type="project" value="InterPro"/>
</dbReference>
<dbReference type="GO" id="GO:0004801">
    <property type="term" value="F:transaldolase activity"/>
    <property type="evidence" value="ECO:0007669"/>
    <property type="project" value="UniProtKB-EC"/>
</dbReference>
<evidence type="ECO:0000256" key="3">
    <source>
        <dbReference type="ARBA" id="ARBA00013151"/>
    </source>
</evidence>
<sequence length="395" mass="44448">MSSLSPDKRRKMESALNQLKKYTVVVADTGDFNGWVTCIRCHNDLMCPFMCRLDTKDVISIEEYKPQDATTNPSLILAAAKMPAYQHLVDQAIKYGITKGGTEDEELTNIMDKLFVSFGLEILKKIPGRVSTEVDARLSYNKDEMVARALKLIALYKVEGIDKERILIKLSSTWEGIQAGKELEEKHGVHCNMTLLFSFAQAVACAEAKVTLISPFVGRILDWYKESTGLKSYEPHEDPGVLSVTKIYNYYKKFGYATVVMGASFRNTGEVKALAGCDLLTISPGLLEELSQDHGTIKELLNEKNAKDCDLDKVHLDEKAFRWEHNEDRMAVEKLSDGIRKFAADAVKLECMIKVHLDHGHGGKPLQHITWLYLLAKYNDLYLFFFLACPTGESS</sequence>
<dbReference type="AlphaFoldDB" id="A0A8C5D3T3"/>
<dbReference type="PANTHER" id="PTHR10683">
    <property type="entry name" value="TRANSALDOLASE"/>
    <property type="match status" value="1"/>
</dbReference>
<name>A0A8C5D3T3_GADMO</name>
<comment type="catalytic activity">
    <reaction evidence="8">
        <text>D-sedoheptulose 7-phosphate + D-glyceraldehyde 3-phosphate = D-erythrose 4-phosphate + beta-D-fructose 6-phosphate</text>
        <dbReference type="Rhea" id="RHEA:17053"/>
        <dbReference type="ChEBI" id="CHEBI:16897"/>
        <dbReference type="ChEBI" id="CHEBI:57483"/>
        <dbReference type="ChEBI" id="CHEBI:57634"/>
        <dbReference type="ChEBI" id="CHEBI:59776"/>
        <dbReference type="EC" id="2.2.1.2"/>
    </reaction>
</comment>
<comment type="similarity">
    <text evidence="2">Belongs to the transaldolase family. Type 1 subfamily.</text>
</comment>
<dbReference type="PROSITE" id="PS01054">
    <property type="entry name" value="TRANSALDOLASE_1"/>
    <property type="match status" value="1"/>
</dbReference>
<comment type="pathway">
    <text evidence="1 8">Carbohydrate degradation; pentose phosphate pathway; D-glyceraldehyde 3-phosphate and beta-D-fructose 6-phosphate from D-ribose 5-phosphate and D-xylulose 5-phosphate (non-oxidative stage): step 2/3.</text>
</comment>
<dbReference type="Proteomes" id="UP000694546">
    <property type="component" value="Chromosome 14"/>
</dbReference>
<evidence type="ECO:0000256" key="8">
    <source>
        <dbReference type="RuleBase" id="RU000501"/>
    </source>
</evidence>
<dbReference type="GO" id="GO:0005737">
    <property type="term" value="C:cytoplasm"/>
    <property type="evidence" value="ECO:0007669"/>
    <property type="project" value="UniProtKB-SubCell"/>
</dbReference>
<keyword evidence="7" id="KW-0704">Schiff base</keyword>
<evidence type="ECO:0000313" key="10">
    <source>
        <dbReference type="Proteomes" id="UP000694546"/>
    </source>
</evidence>
<dbReference type="OMA" id="THAEFLW"/>
<keyword evidence="10" id="KW-1185">Reference proteome</keyword>
<dbReference type="GO" id="GO:0009052">
    <property type="term" value="P:pentose-phosphate shunt, non-oxidative branch"/>
    <property type="evidence" value="ECO:0007669"/>
    <property type="project" value="TreeGrafter"/>
</dbReference>
<evidence type="ECO:0000256" key="7">
    <source>
        <dbReference type="ARBA" id="ARBA00023270"/>
    </source>
</evidence>
<evidence type="ECO:0000256" key="1">
    <source>
        <dbReference type="ARBA" id="ARBA00004857"/>
    </source>
</evidence>
<evidence type="ECO:0000256" key="5">
    <source>
        <dbReference type="ARBA" id="ARBA00022679"/>
    </source>
</evidence>
<dbReference type="EC" id="2.2.1.2" evidence="3 8"/>
<dbReference type="UniPathway" id="UPA00115">
    <property type="reaction ID" value="UER00414"/>
</dbReference>
<reference evidence="9" key="2">
    <citation type="submission" date="2025-09" db="UniProtKB">
        <authorList>
            <consortium name="Ensembl"/>
        </authorList>
    </citation>
    <scope>IDENTIFICATION</scope>
</reference>
<evidence type="ECO:0000256" key="2">
    <source>
        <dbReference type="ARBA" id="ARBA00008012"/>
    </source>
</evidence>
<dbReference type="CDD" id="cd00957">
    <property type="entry name" value="Transaldolase_TalAB"/>
    <property type="match status" value="1"/>
</dbReference>
<keyword evidence="5 8" id="KW-0808">Transferase</keyword>
<dbReference type="SUPFAM" id="SSF51569">
    <property type="entry name" value="Aldolase"/>
    <property type="match status" value="1"/>
</dbReference>
<evidence type="ECO:0000313" key="9">
    <source>
        <dbReference type="Ensembl" id="ENSGMOP00000067092.1"/>
    </source>
</evidence>
<evidence type="ECO:0000256" key="4">
    <source>
        <dbReference type="ARBA" id="ARBA00018292"/>
    </source>
</evidence>
<dbReference type="InterPro" id="IPR001585">
    <property type="entry name" value="TAL/FSA"/>
</dbReference>
<protein>
    <recommendedName>
        <fullName evidence="4 8">Transaldolase</fullName>
        <ecNumber evidence="3 8">2.2.1.2</ecNumber>
    </recommendedName>
</protein>
<dbReference type="Gene3D" id="3.20.20.70">
    <property type="entry name" value="Aldolase class I"/>
    <property type="match status" value="1"/>
</dbReference>